<dbReference type="EMBL" id="CP159837">
    <property type="protein sequence ID" value="XCM36140.1"/>
    <property type="molecule type" value="Genomic_DNA"/>
</dbReference>
<dbReference type="SUPFAM" id="SSF56219">
    <property type="entry name" value="DNase I-like"/>
    <property type="match status" value="1"/>
</dbReference>
<dbReference type="AlphaFoldDB" id="A0AAU8JAF8"/>
<evidence type="ECO:0000313" key="1">
    <source>
        <dbReference type="EMBL" id="XCM36140.1"/>
    </source>
</evidence>
<evidence type="ECO:0008006" key="2">
    <source>
        <dbReference type="Google" id="ProtNLM"/>
    </source>
</evidence>
<dbReference type="InterPro" id="IPR036691">
    <property type="entry name" value="Endo/exonu/phosph_ase_sf"/>
</dbReference>
<proteinExistence type="predicted"/>
<reference evidence="1" key="1">
    <citation type="submission" date="2024-07" db="EMBL/GenBank/DDBJ databases">
        <authorList>
            <person name="Kim Y.J."/>
            <person name="Jeong J.Y."/>
        </authorList>
    </citation>
    <scope>NUCLEOTIDE SEQUENCE</scope>
    <source>
        <strain evidence="1">GIHE-MW2</strain>
    </source>
</reference>
<organism evidence="1">
    <name type="scientific">Planktothricoides raciborskii GIHE-MW2</name>
    <dbReference type="NCBI Taxonomy" id="2792601"/>
    <lineage>
        <taxon>Bacteria</taxon>
        <taxon>Bacillati</taxon>
        <taxon>Cyanobacteriota</taxon>
        <taxon>Cyanophyceae</taxon>
        <taxon>Oscillatoriophycideae</taxon>
        <taxon>Oscillatoriales</taxon>
        <taxon>Oscillatoriaceae</taxon>
        <taxon>Planktothricoides</taxon>
    </lineage>
</organism>
<gene>
    <name evidence="1" type="ORF">ABWT76_004876</name>
</gene>
<dbReference type="RefSeq" id="WP_156331430.1">
    <property type="nucleotide sequence ID" value="NZ_CP159837.1"/>
</dbReference>
<sequence>MVYPDCHKFGINFAVIFFPPLTQDFKSVNISAIPNLPHPNLQIVHANLDRDNQNFSEAIAYLKNQKADILLWQEVTPQWLTELSASLADYRLVISRPLKNTQGVAMFVANNSTSV</sequence>
<name>A0AAU8JAF8_9CYAN</name>
<accession>A0AAU8JAF8</accession>
<dbReference type="Gene3D" id="3.60.10.10">
    <property type="entry name" value="Endonuclease/exonuclease/phosphatase"/>
    <property type="match status" value="1"/>
</dbReference>
<protein>
    <recommendedName>
        <fullName evidence="2">Endonuclease/exonuclease/phosphatase domain-containing protein</fullName>
    </recommendedName>
</protein>